<dbReference type="OrthoDB" id="21390at2"/>
<dbReference type="PANTHER" id="PTHR47708">
    <property type="match status" value="1"/>
</dbReference>
<dbReference type="RefSeq" id="WP_140882662.1">
    <property type="nucleotide sequence ID" value="NZ_RCZP01000007.1"/>
</dbReference>
<evidence type="ECO:0000313" key="3">
    <source>
        <dbReference type="Proteomes" id="UP000317078"/>
    </source>
</evidence>
<dbReference type="EMBL" id="RCZP01000007">
    <property type="protein sequence ID" value="TPG57742.1"/>
    <property type="molecule type" value="Genomic_DNA"/>
</dbReference>
<dbReference type="InterPro" id="IPR056362">
    <property type="entry name" value="AtuA-like_ferredoxin_dom"/>
</dbReference>
<protein>
    <recommendedName>
        <fullName evidence="1">AtuA-like ferredoxin-fold domain-containing protein</fullName>
    </recommendedName>
</protein>
<gene>
    <name evidence="2" type="ORF">EAH89_09950</name>
</gene>
<dbReference type="Pfam" id="PF23544">
    <property type="entry name" value="AtuA_ferredoxin"/>
    <property type="match status" value="1"/>
</dbReference>
<dbReference type="PANTHER" id="PTHR47708:SF2">
    <property type="entry name" value="SI:CH73-132F6.5"/>
    <property type="match status" value="1"/>
</dbReference>
<proteinExistence type="predicted"/>
<dbReference type="Proteomes" id="UP000317078">
    <property type="component" value="Unassembled WGS sequence"/>
</dbReference>
<evidence type="ECO:0000259" key="1">
    <source>
        <dbReference type="Pfam" id="PF23544"/>
    </source>
</evidence>
<accession>A0A502G801</accession>
<keyword evidence="3" id="KW-1185">Reference proteome</keyword>
<organism evidence="2 3">
    <name type="scientific">Muricoccus nepalensis</name>
    <dbReference type="NCBI Taxonomy" id="1854500"/>
    <lineage>
        <taxon>Bacteria</taxon>
        <taxon>Pseudomonadati</taxon>
        <taxon>Pseudomonadota</taxon>
        <taxon>Alphaproteobacteria</taxon>
        <taxon>Acetobacterales</taxon>
        <taxon>Roseomonadaceae</taxon>
        <taxon>Muricoccus</taxon>
    </lineage>
</organism>
<feature type="domain" description="AtuA-like ferredoxin-fold" evidence="1">
    <location>
        <begin position="2"/>
        <end position="99"/>
    </location>
</feature>
<reference evidence="2 3" key="1">
    <citation type="journal article" date="2019" name="Environ. Microbiol.">
        <title>Species interactions and distinct microbial communities in high Arctic permafrost affected cryosols are associated with the CH4 and CO2 gas fluxes.</title>
        <authorList>
            <person name="Altshuler I."/>
            <person name="Hamel J."/>
            <person name="Turney S."/>
            <person name="Magnuson E."/>
            <person name="Levesque R."/>
            <person name="Greer C."/>
            <person name="Whyte L.G."/>
        </authorList>
    </citation>
    <scope>NUCLEOTIDE SEQUENCE [LARGE SCALE GENOMIC DNA]</scope>
    <source>
        <strain evidence="2 3">S9.3B</strain>
    </source>
</reference>
<sequence>MILRDLAHARAGDKGDISCISVIARDPADYPRLEREVTVERVRAHFAGHLRGAVRRYALPGLGALNFVLEGALGGGVTRSLALDAHGKCLASRMLELPVSGDDGAAADGRLGEG</sequence>
<evidence type="ECO:0000313" key="2">
    <source>
        <dbReference type="EMBL" id="TPG57742.1"/>
    </source>
</evidence>
<name>A0A502G801_9PROT</name>
<dbReference type="AlphaFoldDB" id="A0A502G801"/>
<comment type="caution">
    <text evidence="2">The sequence shown here is derived from an EMBL/GenBank/DDBJ whole genome shotgun (WGS) entry which is preliminary data.</text>
</comment>